<protein>
    <submittedName>
        <fullName evidence="3">Coiled-coil-containing protein</fullName>
    </submittedName>
</protein>
<reference evidence="3 4" key="1">
    <citation type="submission" date="2015-11" db="EMBL/GenBank/DDBJ databases">
        <title>Genomic analysis of 38 Legionella species identifies large and diverse effector repertoires.</title>
        <authorList>
            <person name="Burstein D."/>
            <person name="Amaro F."/>
            <person name="Zusman T."/>
            <person name="Lifshitz Z."/>
            <person name="Cohen O."/>
            <person name="Gilbert J.A."/>
            <person name="Pupko T."/>
            <person name="Shuman H.A."/>
            <person name="Segal G."/>
        </authorList>
    </citation>
    <scope>NUCLEOTIDE SEQUENCE [LARGE SCALE GENOMIC DNA]</scope>
    <source>
        <strain evidence="3 4">ATCC 49751</strain>
    </source>
</reference>
<evidence type="ECO:0000256" key="2">
    <source>
        <dbReference type="SAM" id="MobiDB-lite"/>
    </source>
</evidence>
<accession>A0A0W0VGS2</accession>
<dbReference type="OrthoDB" id="5652557at2"/>
<keyword evidence="4" id="KW-1185">Reference proteome</keyword>
<evidence type="ECO:0000313" key="4">
    <source>
        <dbReference type="Proteomes" id="UP000054869"/>
    </source>
</evidence>
<dbReference type="PATRIC" id="fig|45067.4.peg.2281"/>
<dbReference type="eggNOG" id="ENOG5030SZF">
    <property type="taxonomic scope" value="Bacteria"/>
</dbReference>
<sequence>MSKNTLYNFIQQYVPSITHVKYLELAKDKQQHHYYRLELNQKTPIVLNNYTLLNHHISIYETEVRSNPQLSQYHYTAYFDDGKGSTYRLHVYFNAFDELTRNAAFAIQTENSFEVIESKELEESFIGLALQNTEPVINELRKKQATIVNDLETRYAQLEQELAELFETSKENYFLYLQKLEETCSVLQTLIPLVRHSTYNKIHHFLSRSQKTLIANLAQEESIEDAIAIKPDFGKKELEEATTTPAPSVKKTQSNQSNADSTAVSEFDKKFKQLVARFDAIKSADAEIQAKDLEDLLARTYEFSLLLSEKDATVTNLQNLENLRLNIYRLGEKLLPTLLVKKEFALASQLTSFHYLLKEKHLNWALQTRNPELLDFVLTHGDFNINSQEVHVKEKAYSSAVHACMSCHSDSSPMTDCLSILIKHGASLFVDSSNGLPLAYEIMTNDNHPFRGALLANREKTIDSVIFYKQLRAFVTDYLKREKVSQAAQKGFQEALDYYNTQIEILLAPEMQSASAKILQRKFTFFEEKHLGKLADKLRKDLELRAASKLLQEASRELLKLVNKGHIKRNSTNITDSLDNLDKLLVKWNIKLDDEYDFVKACTLKHLEGSLLLVNKKIQLLTIQKQMVPVHLNGKVSRRQKKLHREEAALLVEINELEKRFGFTQDFKQLDEGIDAIDKMDDAINELNQVVKGLEQMSRALESLNIKDMLHQFSALFSELPPELSKPIVTQIDKKVAELKEEQEEEQEKEVTLGRSI</sequence>
<feature type="coiled-coil region" evidence="1">
    <location>
        <begin position="640"/>
        <end position="704"/>
    </location>
</feature>
<gene>
    <name evidence="3" type="primary">legC4_2</name>
    <name evidence="3" type="ORF">Llan_2172</name>
</gene>
<evidence type="ECO:0000313" key="3">
    <source>
        <dbReference type="EMBL" id="KTD19320.1"/>
    </source>
</evidence>
<feature type="compositionally biased region" description="Polar residues" evidence="2">
    <location>
        <begin position="241"/>
        <end position="261"/>
    </location>
</feature>
<proteinExistence type="predicted"/>
<name>A0A0W0VGS2_9GAMM</name>
<dbReference type="AlphaFoldDB" id="A0A0W0VGS2"/>
<feature type="coiled-coil region" evidence="1">
    <location>
        <begin position="141"/>
        <end position="168"/>
    </location>
</feature>
<comment type="caution">
    <text evidence="3">The sequence shown here is derived from an EMBL/GenBank/DDBJ whole genome shotgun (WGS) entry which is preliminary data.</text>
</comment>
<dbReference type="EMBL" id="LNYI01000053">
    <property type="protein sequence ID" value="KTD19320.1"/>
    <property type="molecule type" value="Genomic_DNA"/>
</dbReference>
<keyword evidence="1" id="KW-0175">Coiled coil</keyword>
<organism evidence="3 4">
    <name type="scientific">Legionella lansingensis</name>
    <dbReference type="NCBI Taxonomy" id="45067"/>
    <lineage>
        <taxon>Bacteria</taxon>
        <taxon>Pseudomonadati</taxon>
        <taxon>Pseudomonadota</taxon>
        <taxon>Gammaproteobacteria</taxon>
        <taxon>Legionellales</taxon>
        <taxon>Legionellaceae</taxon>
        <taxon>Legionella</taxon>
    </lineage>
</organism>
<dbReference type="RefSeq" id="WP_028373136.1">
    <property type="nucleotide sequence ID" value="NZ_CAAAJD010000010.1"/>
</dbReference>
<evidence type="ECO:0000256" key="1">
    <source>
        <dbReference type="SAM" id="Coils"/>
    </source>
</evidence>
<feature type="region of interest" description="Disordered" evidence="2">
    <location>
        <begin position="239"/>
        <end position="261"/>
    </location>
</feature>
<dbReference type="Proteomes" id="UP000054869">
    <property type="component" value="Unassembled WGS sequence"/>
</dbReference>